<comment type="function">
    <text evidence="4">Catalyzes the conversion of 3-deoxy-D-arabino-heptulosonate 7-phosphate (DAHP) to dehydroquinate (DHQ).</text>
</comment>
<comment type="similarity">
    <text evidence="7">Belongs to the sugar phosphate cyclases superfamily. Dehydroquinate synthase family.</text>
</comment>
<dbReference type="Gene3D" id="3.40.50.1970">
    <property type="match status" value="1"/>
</dbReference>
<dbReference type="GO" id="GO:0009073">
    <property type="term" value="P:aromatic amino acid family biosynthetic process"/>
    <property type="evidence" value="ECO:0007669"/>
    <property type="project" value="UniProtKB-KW"/>
</dbReference>
<organism evidence="22 23">
    <name type="scientific">Dysgonomonas macrotermitis</name>
    <dbReference type="NCBI Taxonomy" id="1346286"/>
    <lineage>
        <taxon>Bacteria</taxon>
        <taxon>Pseudomonadati</taxon>
        <taxon>Bacteroidota</taxon>
        <taxon>Bacteroidia</taxon>
        <taxon>Bacteroidales</taxon>
        <taxon>Dysgonomonadaceae</taxon>
        <taxon>Dysgonomonas</taxon>
    </lineage>
</organism>
<keyword evidence="15" id="KW-0520">NAD</keyword>
<dbReference type="PANTHER" id="PTHR43622:SF7">
    <property type="entry name" value="3-DEHYDROQUINATE SYNTHASE, CHLOROPLASTIC"/>
    <property type="match status" value="1"/>
</dbReference>
<evidence type="ECO:0000256" key="7">
    <source>
        <dbReference type="ARBA" id="ARBA00005412"/>
    </source>
</evidence>
<dbReference type="InterPro" id="IPR056179">
    <property type="entry name" value="DHQS_C"/>
</dbReference>
<dbReference type="SUPFAM" id="SSF56796">
    <property type="entry name" value="Dehydroquinate synthase-like"/>
    <property type="match status" value="1"/>
</dbReference>
<dbReference type="Pfam" id="PF24621">
    <property type="entry name" value="DHQS_C"/>
    <property type="match status" value="1"/>
</dbReference>
<dbReference type="Gene3D" id="1.20.1090.10">
    <property type="entry name" value="Dehydroquinate synthase-like - alpha domain"/>
    <property type="match status" value="1"/>
</dbReference>
<dbReference type="InterPro" id="IPR016037">
    <property type="entry name" value="DHQ_synth_AroB"/>
</dbReference>
<evidence type="ECO:0000256" key="8">
    <source>
        <dbReference type="ARBA" id="ARBA00013031"/>
    </source>
</evidence>
<dbReference type="InterPro" id="IPR030963">
    <property type="entry name" value="DHQ_synth_fam"/>
</dbReference>
<dbReference type="STRING" id="1346286.SAMN05444362_10617"/>
<dbReference type="NCBIfam" id="TIGR01357">
    <property type="entry name" value="aroB"/>
    <property type="match status" value="1"/>
</dbReference>
<dbReference type="GO" id="GO:0005737">
    <property type="term" value="C:cytoplasm"/>
    <property type="evidence" value="ECO:0007669"/>
    <property type="project" value="UniProtKB-SubCell"/>
</dbReference>
<sequence length="352" mass="39067">MQKVIKSSDLKADLKNILAHLHHDKLFILTDSNSEKLCLPLIEDLEEIQSAGKIEIKAGDDNKNIESLASIWSYLSQNGATRHSLLISLGGGMITDIGGFAAATFKRGIKSVNIPTTLLGAVDAAVGGKTGINFDGLKNEVGAFAPAETVLIDSEFFKTLDHANFISGYAEMIKHGLISNESVWAKLLTFDTNNIDYTILKELVVESVAVKENIVEQDPFEKNIRKALNLGHTIGHAFESLSYTMGKPIQHGFAVAWGTICELYLSHKKCGFPKDKLRQTLIFVRENYGLFPFSCDEYEALYELMKHDKKNESAERINFTLLEDIGKLSLNQTATKDEIFESIDFLRESLGM</sequence>
<dbReference type="AlphaFoldDB" id="A0A1M5BCF2"/>
<dbReference type="PANTHER" id="PTHR43622">
    <property type="entry name" value="3-DEHYDROQUINATE SYNTHASE"/>
    <property type="match status" value="1"/>
</dbReference>
<dbReference type="GO" id="GO:0000166">
    <property type="term" value="F:nucleotide binding"/>
    <property type="evidence" value="ECO:0007669"/>
    <property type="project" value="UniProtKB-KW"/>
</dbReference>
<dbReference type="EMBL" id="FQUC01000006">
    <property type="protein sequence ID" value="SHF40007.1"/>
    <property type="molecule type" value="Genomic_DNA"/>
</dbReference>
<evidence type="ECO:0000259" key="20">
    <source>
        <dbReference type="Pfam" id="PF01761"/>
    </source>
</evidence>
<feature type="domain" description="3-dehydroquinate synthase C-terminal" evidence="21">
    <location>
        <begin position="168"/>
        <end position="311"/>
    </location>
</feature>
<evidence type="ECO:0000256" key="10">
    <source>
        <dbReference type="ARBA" id="ARBA00022490"/>
    </source>
</evidence>
<evidence type="ECO:0000256" key="5">
    <source>
        <dbReference type="ARBA" id="ARBA00004496"/>
    </source>
</evidence>
<keyword evidence="14" id="KW-0862">Zinc</keyword>
<evidence type="ECO:0000256" key="14">
    <source>
        <dbReference type="ARBA" id="ARBA00022833"/>
    </source>
</evidence>
<evidence type="ECO:0000256" key="11">
    <source>
        <dbReference type="ARBA" id="ARBA00022605"/>
    </source>
</evidence>
<dbReference type="RefSeq" id="WP_062183418.1">
    <property type="nucleotide sequence ID" value="NZ_BBXL01000021.1"/>
</dbReference>
<comment type="cofactor">
    <cofactor evidence="3">
        <name>Co(2+)</name>
        <dbReference type="ChEBI" id="CHEBI:48828"/>
    </cofactor>
</comment>
<dbReference type="Proteomes" id="UP000184480">
    <property type="component" value="Unassembled WGS sequence"/>
</dbReference>
<dbReference type="CDD" id="cd08195">
    <property type="entry name" value="DHQS"/>
    <property type="match status" value="1"/>
</dbReference>
<dbReference type="GO" id="GO:0003856">
    <property type="term" value="F:3-dehydroquinate synthase activity"/>
    <property type="evidence" value="ECO:0007669"/>
    <property type="project" value="UniProtKB-UniRule"/>
</dbReference>
<accession>A0A1M5BCF2</accession>
<dbReference type="PIRSF" id="PIRSF001455">
    <property type="entry name" value="DHQ_synth"/>
    <property type="match status" value="1"/>
</dbReference>
<dbReference type="OrthoDB" id="9806583at2"/>
<evidence type="ECO:0000259" key="21">
    <source>
        <dbReference type="Pfam" id="PF24621"/>
    </source>
</evidence>
<dbReference type="EC" id="4.2.3.4" evidence="8 19"/>
<evidence type="ECO:0000256" key="4">
    <source>
        <dbReference type="ARBA" id="ARBA00003485"/>
    </source>
</evidence>
<evidence type="ECO:0000256" key="12">
    <source>
        <dbReference type="ARBA" id="ARBA00022723"/>
    </source>
</evidence>
<evidence type="ECO:0000256" key="15">
    <source>
        <dbReference type="ARBA" id="ARBA00023027"/>
    </source>
</evidence>
<protein>
    <recommendedName>
        <fullName evidence="9 19">3-dehydroquinate synthase</fullName>
        <ecNumber evidence="8 19">4.2.3.4</ecNumber>
    </recommendedName>
</protein>
<evidence type="ECO:0000256" key="1">
    <source>
        <dbReference type="ARBA" id="ARBA00001393"/>
    </source>
</evidence>
<comment type="catalytic activity">
    <reaction evidence="1">
        <text>7-phospho-2-dehydro-3-deoxy-D-arabino-heptonate = 3-dehydroquinate + phosphate</text>
        <dbReference type="Rhea" id="RHEA:21968"/>
        <dbReference type="ChEBI" id="CHEBI:32364"/>
        <dbReference type="ChEBI" id="CHEBI:43474"/>
        <dbReference type="ChEBI" id="CHEBI:58394"/>
        <dbReference type="EC" id="4.2.3.4"/>
    </reaction>
</comment>
<comment type="pathway">
    <text evidence="6">Metabolic intermediate biosynthesis; chorismate biosynthesis; chorismate from D-erythrose 4-phosphate and phosphoenolpyruvate: step 2/7.</text>
</comment>
<evidence type="ECO:0000256" key="18">
    <source>
        <dbReference type="ARBA" id="ARBA00023285"/>
    </source>
</evidence>
<evidence type="ECO:0000256" key="6">
    <source>
        <dbReference type="ARBA" id="ARBA00004661"/>
    </source>
</evidence>
<dbReference type="GO" id="GO:0046872">
    <property type="term" value="F:metal ion binding"/>
    <property type="evidence" value="ECO:0007669"/>
    <property type="project" value="UniProtKB-KW"/>
</dbReference>
<dbReference type="InterPro" id="IPR050071">
    <property type="entry name" value="Dehydroquinate_synthase"/>
</dbReference>
<name>A0A1M5BCF2_9BACT</name>
<evidence type="ECO:0000313" key="23">
    <source>
        <dbReference type="Proteomes" id="UP000184480"/>
    </source>
</evidence>
<evidence type="ECO:0000256" key="19">
    <source>
        <dbReference type="NCBIfam" id="TIGR01357"/>
    </source>
</evidence>
<keyword evidence="12" id="KW-0479">Metal-binding</keyword>
<keyword evidence="23" id="KW-1185">Reference proteome</keyword>
<evidence type="ECO:0000256" key="13">
    <source>
        <dbReference type="ARBA" id="ARBA00022741"/>
    </source>
</evidence>
<dbReference type="GO" id="GO:0009423">
    <property type="term" value="P:chorismate biosynthetic process"/>
    <property type="evidence" value="ECO:0007669"/>
    <property type="project" value="UniProtKB-UniRule"/>
</dbReference>
<evidence type="ECO:0000256" key="9">
    <source>
        <dbReference type="ARBA" id="ARBA00017684"/>
    </source>
</evidence>
<evidence type="ECO:0000256" key="17">
    <source>
        <dbReference type="ARBA" id="ARBA00023239"/>
    </source>
</evidence>
<comment type="cofactor">
    <cofactor evidence="2">
        <name>NAD(+)</name>
        <dbReference type="ChEBI" id="CHEBI:57540"/>
    </cofactor>
</comment>
<proteinExistence type="inferred from homology"/>
<keyword evidence="10" id="KW-0963">Cytoplasm</keyword>
<evidence type="ECO:0000256" key="3">
    <source>
        <dbReference type="ARBA" id="ARBA00001941"/>
    </source>
</evidence>
<dbReference type="GO" id="GO:0008652">
    <property type="term" value="P:amino acid biosynthetic process"/>
    <property type="evidence" value="ECO:0007669"/>
    <property type="project" value="UniProtKB-KW"/>
</dbReference>
<dbReference type="Pfam" id="PF01761">
    <property type="entry name" value="DHQ_synthase"/>
    <property type="match status" value="1"/>
</dbReference>
<evidence type="ECO:0000313" key="22">
    <source>
        <dbReference type="EMBL" id="SHF40007.1"/>
    </source>
</evidence>
<evidence type="ECO:0000256" key="16">
    <source>
        <dbReference type="ARBA" id="ARBA00023141"/>
    </source>
</evidence>
<keyword evidence="11" id="KW-0028">Amino-acid biosynthesis</keyword>
<gene>
    <name evidence="22" type="ORF">SAMN05444362_10617</name>
</gene>
<keyword evidence="16" id="KW-0057">Aromatic amino acid biosynthesis</keyword>
<comment type="subcellular location">
    <subcellularLocation>
        <location evidence="5">Cytoplasm</location>
    </subcellularLocation>
</comment>
<keyword evidence="13" id="KW-0547">Nucleotide-binding</keyword>
<dbReference type="InterPro" id="IPR030960">
    <property type="entry name" value="DHQS/DOIS_N"/>
</dbReference>
<keyword evidence="18" id="KW-0170">Cobalt</keyword>
<feature type="domain" description="3-dehydroquinate synthase N-terminal" evidence="20">
    <location>
        <begin position="54"/>
        <end position="166"/>
    </location>
</feature>
<reference evidence="23" key="1">
    <citation type="submission" date="2016-11" db="EMBL/GenBank/DDBJ databases">
        <authorList>
            <person name="Varghese N."/>
            <person name="Submissions S."/>
        </authorList>
    </citation>
    <scope>NUCLEOTIDE SEQUENCE [LARGE SCALE GENOMIC DNA]</scope>
    <source>
        <strain evidence="23">DSM 27370</strain>
    </source>
</reference>
<keyword evidence="17" id="KW-0456">Lyase</keyword>
<evidence type="ECO:0000256" key="2">
    <source>
        <dbReference type="ARBA" id="ARBA00001911"/>
    </source>
</evidence>